<comment type="caution">
    <text evidence="6">The sequence shown here is derived from an EMBL/GenBank/DDBJ whole genome shotgun (WGS) entry which is preliminary data.</text>
</comment>
<accession>A0A934MR70</accession>
<dbReference type="InterPro" id="IPR051201">
    <property type="entry name" value="Chloro_Bact_Ser_Proteases"/>
</dbReference>
<dbReference type="Gene3D" id="2.40.10.10">
    <property type="entry name" value="Trypsin-like serine proteases"/>
    <property type="match status" value="2"/>
</dbReference>
<dbReference type="PANTHER" id="PTHR43343:SF3">
    <property type="entry name" value="PROTEASE DO-LIKE 8, CHLOROPLASTIC"/>
    <property type="match status" value="1"/>
</dbReference>
<evidence type="ECO:0000256" key="4">
    <source>
        <dbReference type="ARBA" id="ARBA00022825"/>
    </source>
</evidence>
<protein>
    <submittedName>
        <fullName evidence="6">Trypsin-like peptidase domain-containing protein</fullName>
    </submittedName>
</protein>
<dbReference type="AlphaFoldDB" id="A0A934MR70"/>
<dbReference type="GO" id="GO:0006508">
    <property type="term" value="P:proteolysis"/>
    <property type="evidence" value="ECO:0007669"/>
    <property type="project" value="UniProtKB-KW"/>
</dbReference>
<proteinExistence type="inferred from homology"/>
<keyword evidence="3" id="KW-0378">Hydrolase</keyword>
<name>A0A934MR70_9BACL</name>
<evidence type="ECO:0000256" key="3">
    <source>
        <dbReference type="ARBA" id="ARBA00022801"/>
    </source>
</evidence>
<sequence>MSRRVKMMMLCLMALLISGMIAFTHASQASVPDSYNAKESYALARGAMLYLRVMGNGEAVKAVGSGVIISTDGTAVTAYHVVKGGERIEGVLSDGKVVGPITVTAYDELTDAAILQLPPTRVVKGKKETYPYLAMRESKLAYGEKVYALGYPMKDTPVITEGIVNNPNAEVNGRGRILTSAQIVSGMSGGPVLDEQGRLSGIVSGSMRTMPGIHLAIDMDAVRSLLQTASH</sequence>
<dbReference type="SUPFAM" id="SSF50494">
    <property type="entry name" value="Trypsin-like serine proteases"/>
    <property type="match status" value="1"/>
</dbReference>
<organism evidence="6 7">
    <name type="scientific">Paenibacillus roseus</name>
    <dbReference type="NCBI Taxonomy" id="2798579"/>
    <lineage>
        <taxon>Bacteria</taxon>
        <taxon>Bacillati</taxon>
        <taxon>Bacillota</taxon>
        <taxon>Bacilli</taxon>
        <taxon>Bacillales</taxon>
        <taxon>Paenibacillaceae</taxon>
        <taxon>Paenibacillus</taxon>
    </lineage>
</organism>
<keyword evidence="4" id="KW-0720">Serine protease</keyword>
<dbReference type="InterPro" id="IPR043504">
    <property type="entry name" value="Peptidase_S1_PA_chymotrypsin"/>
</dbReference>
<gene>
    <name evidence="6" type="ORF">JFN88_15315</name>
</gene>
<evidence type="ECO:0000313" key="7">
    <source>
        <dbReference type="Proteomes" id="UP000640274"/>
    </source>
</evidence>
<dbReference type="Proteomes" id="UP000640274">
    <property type="component" value="Unassembled WGS sequence"/>
</dbReference>
<dbReference type="GO" id="GO:0008236">
    <property type="term" value="F:serine-type peptidase activity"/>
    <property type="evidence" value="ECO:0007669"/>
    <property type="project" value="UniProtKB-KW"/>
</dbReference>
<dbReference type="Pfam" id="PF13365">
    <property type="entry name" value="Trypsin_2"/>
    <property type="match status" value="1"/>
</dbReference>
<dbReference type="RefSeq" id="WP_199020145.1">
    <property type="nucleotide sequence ID" value="NZ_JAELUP010000077.1"/>
</dbReference>
<evidence type="ECO:0000256" key="2">
    <source>
        <dbReference type="ARBA" id="ARBA00022670"/>
    </source>
</evidence>
<keyword evidence="7" id="KW-1185">Reference proteome</keyword>
<keyword evidence="2" id="KW-0645">Protease</keyword>
<dbReference type="InterPro" id="IPR009003">
    <property type="entry name" value="Peptidase_S1_PA"/>
</dbReference>
<comment type="similarity">
    <text evidence="1">Belongs to the peptidase S1C family.</text>
</comment>
<evidence type="ECO:0000256" key="5">
    <source>
        <dbReference type="SAM" id="SignalP"/>
    </source>
</evidence>
<evidence type="ECO:0000313" key="6">
    <source>
        <dbReference type="EMBL" id="MBJ6362603.1"/>
    </source>
</evidence>
<keyword evidence="5" id="KW-0732">Signal</keyword>
<feature type="signal peptide" evidence="5">
    <location>
        <begin position="1"/>
        <end position="29"/>
    </location>
</feature>
<reference evidence="6" key="1">
    <citation type="submission" date="2020-12" db="EMBL/GenBank/DDBJ databases">
        <authorList>
            <person name="Huq M.A."/>
        </authorList>
    </citation>
    <scope>NUCLEOTIDE SEQUENCE</scope>
    <source>
        <strain evidence="6">MAHUQ-46</strain>
    </source>
</reference>
<dbReference type="PANTHER" id="PTHR43343">
    <property type="entry name" value="PEPTIDASE S12"/>
    <property type="match status" value="1"/>
</dbReference>
<evidence type="ECO:0000256" key="1">
    <source>
        <dbReference type="ARBA" id="ARBA00010541"/>
    </source>
</evidence>
<dbReference type="EMBL" id="JAELUP010000077">
    <property type="protein sequence ID" value="MBJ6362603.1"/>
    <property type="molecule type" value="Genomic_DNA"/>
</dbReference>
<feature type="chain" id="PRO_5037761016" evidence="5">
    <location>
        <begin position="30"/>
        <end position="231"/>
    </location>
</feature>